<dbReference type="EMBL" id="AP017313">
    <property type="protein sequence ID" value="BAU55486.1"/>
    <property type="molecule type" value="Genomic_DNA"/>
</dbReference>
<evidence type="ECO:0000313" key="1">
    <source>
        <dbReference type="EMBL" id="BAU55486.1"/>
    </source>
</evidence>
<evidence type="ECO:0000313" key="2">
    <source>
        <dbReference type="Proteomes" id="UP000218263"/>
    </source>
</evidence>
<dbReference type="Proteomes" id="UP000218263">
    <property type="component" value="Chromosome"/>
</dbReference>
<protein>
    <submittedName>
        <fullName evidence="1">Uncharacterized protein</fullName>
    </submittedName>
</protein>
<reference evidence="1 2" key="1">
    <citation type="submission" date="2015-12" db="EMBL/GenBank/DDBJ databases">
        <title>Genome sequence of Mucilaginibacter gotjawali.</title>
        <authorList>
            <person name="Lee J.S."/>
            <person name="Lee K.C."/>
            <person name="Kim K.K."/>
            <person name="Lee B.W."/>
        </authorList>
    </citation>
    <scope>NUCLEOTIDE SEQUENCE [LARGE SCALE GENOMIC DNA]</scope>
    <source>
        <strain evidence="1 2">SA3-7</strain>
    </source>
</reference>
<dbReference type="KEGG" id="mgot:MgSA37_03675"/>
<gene>
    <name evidence="1" type="ORF">MgSA37_03675</name>
</gene>
<organism evidence="1 2">
    <name type="scientific">Mucilaginibacter gotjawali</name>
    <dbReference type="NCBI Taxonomy" id="1550579"/>
    <lineage>
        <taxon>Bacteria</taxon>
        <taxon>Pseudomonadati</taxon>
        <taxon>Bacteroidota</taxon>
        <taxon>Sphingobacteriia</taxon>
        <taxon>Sphingobacteriales</taxon>
        <taxon>Sphingobacteriaceae</taxon>
        <taxon>Mucilaginibacter</taxon>
    </lineage>
</organism>
<dbReference type="AlphaFoldDB" id="A0A0X8X4I7"/>
<accession>A0A0X8X4I7</accession>
<proteinExistence type="predicted"/>
<sequence length="46" mass="5431">MIDRILNRRLFINPIILKIQRILVKNEKNEKSSINFIGVVYGDTIM</sequence>
<keyword evidence="2" id="KW-1185">Reference proteome</keyword>
<name>A0A0X8X4I7_9SPHI</name>